<dbReference type="OrthoDB" id="645740at2"/>
<dbReference type="Pfam" id="PF11751">
    <property type="entry name" value="PorP_SprF"/>
    <property type="match status" value="1"/>
</dbReference>
<evidence type="ECO:0000256" key="1">
    <source>
        <dbReference type="SAM" id="SignalP"/>
    </source>
</evidence>
<feature type="chain" id="PRO_5013046589" evidence="1">
    <location>
        <begin position="21"/>
        <end position="332"/>
    </location>
</feature>
<evidence type="ECO:0000313" key="3">
    <source>
        <dbReference type="Proteomes" id="UP000190888"/>
    </source>
</evidence>
<dbReference type="STRING" id="413434.SAMN04488132_110133"/>
<name>A0A1T4R520_9BACT</name>
<dbReference type="RefSeq" id="WP_078832373.1">
    <property type="nucleotide sequence ID" value="NZ_FUWH01000010.1"/>
</dbReference>
<dbReference type="NCBIfam" id="TIGR03519">
    <property type="entry name" value="T9SS_PorP_fam"/>
    <property type="match status" value="1"/>
</dbReference>
<dbReference type="EMBL" id="FUWH01000010">
    <property type="protein sequence ID" value="SKA11009.1"/>
    <property type="molecule type" value="Genomic_DNA"/>
</dbReference>
<sequence length="332" mass="36932">MKRFTIYMSLCLVLTAKTYAQDPHFSHYFNSAFSINPASTGKNVDDWRATAVFRSQWWGAYSEPYNTTSIAVEKGFTAGLAQKSTFGLGISLLNDASNGGLLKNNYAGLHAAYHLALDKNGDQQLGMGISGIYANRLLNLNMFEYQSQFGSMGFQRTAPSYDVPVIDNRKYVDFNVGMIYSNRKANSGYYLGAALFHAAKPVQGAFKNSNYSLDQRYSFQGGIQWYAKNGNEFAISGLLDVQGGNKVFTAGAVYRMKMHTTAVETFNLGLWNRFGDACYPYVGVQGKKWLIGISYDIVTSKINDYNSVQSLELSCAWSFGKQKSEAGMIMRY</sequence>
<dbReference type="Proteomes" id="UP000190888">
    <property type="component" value="Unassembled WGS sequence"/>
</dbReference>
<proteinExistence type="predicted"/>
<organism evidence="2 3">
    <name type="scientific">Sediminibacterium ginsengisoli</name>
    <dbReference type="NCBI Taxonomy" id="413434"/>
    <lineage>
        <taxon>Bacteria</taxon>
        <taxon>Pseudomonadati</taxon>
        <taxon>Bacteroidota</taxon>
        <taxon>Chitinophagia</taxon>
        <taxon>Chitinophagales</taxon>
        <taxon>Chitinophagaceae</taxon>
        <taxon>Sediminibacterium</taxon>
    </lineage>
</organism>
<accession>A0A1T4R520</accession>
<gene>
    <name evidence="2" type="ORF">SAMN04488132_110133</name>
</gene>
<protein>
    <submittedName>
        <fullName evidence="2">Type IX secretion system membrane protein, PorP/SprF family</fullName>
    </submittedName>
</protein>
<dbReference type="AlphaFoldDB" id="A0A1T4R520"/>
<feature type="signal peptide" evidence="1">
    <location>
        <begin position="1"/>
        <end position="20"/>
    </location>
</feature>
<dbReference type="InterPro" id="IPR019861">
    <property type="entry name" value="PorP/SprF_Bacteroidetes"/>
</dbReference>
<keyword evidence="3" id="KW-1185">Reference proteome</keyword>
<evidence type="ECO:0000313" key="2">
    <source>
        <dbReference type="EMBL" id="SKA11009.1"/>
    </source>
</evidence>
<keyword evidence="1" id="KW-0732">Signal</keyword>
<reference evidence="2 3" key="1">
    <citation type="submission" date="2017-02" db="EMBL/GenBank/DDBJ databases">
        <authorList>
            <person name="Peterson S.W."/>
        </authorList>
    </citation>
    <scope>NUCLEOTIDE SEQUENCE [LARGE SCALE GENOMIC DNA]</scope>
    <source>
        <strain evidence="2 3">DSM 22335</strain>
    </source>
</reference>